<dbReference type="EMBL" id="FQWH01000016">
    <property type="protein sequence ID" value="SHH70819.1"/>
    <property type="molecule type" value="Genomic_DNA"/>
</dbReference>
<dbReference type="Proteomes" id="UP000184112">
    <property type="component" value="Unassembled WGS sequence"/>
</dbReference>
<name>A0A1M5V6C5_FLAJO</name>
<accession>A0A1M5V6C5</accession>
<gene>
    <name evidence="1" type="ORF">SAMN05444388_1169</name>
</gene>
<dbReference type="PROSITE" id="PS51257">
    <property type="entry name" value="PROKAR_LIPOPROTEIN"/>
    <property type="match status" value="1"/>
</dbReference>
<sequence>MKYKIFYFIVLMSFIMSCSKDEGSVDQEVIASLNLELIKSNSFSADFSLHYDDKIENLSLIWGNTSAIDINNKIGEKKLTSTDTKETISNLAQKTTYYFRLVGTFGGKEIMSNIISTTTSEIKLTFNKKIYFPKPVFAKKVLSVSDGFIIGAIDYANIAGTTSIEILKLDKNYNLLWSFNIDEREVDNLVEIINLKDGTYMAFLYGNKNTSLGTYNTKTYAVKFNNKGEKLWTKYYNYQNNEDWTFWFNGLLEINAFEDKIVLMQQVDTTYYQDGDQFYREIALDKEGNVINEKLISKEIGFNFFKLTYDRYGNKYNVGRKDPNPNDMLVTNDALIEKYDSDNKLVWSHLYGDSGDDGFENFVENEKSLVAIGVDDKPTESRTEWDQYRWVFCTDLQGFKLWDYQEHRKDFLYSGKDVITDSEGNTLALFIDVYFPSYQAYNLATLLKFNNKGDLMWKYEDGEDFNKDEFRPVKVFYENGDYLIFGNNDNEGLWLKTIRVE</sequence>
<evidence type="ECO:0000313" key="1">
    <source>
        <dbReference type="EMBL" id="SHH70819.1"/>
    </source>
</evidence>
<evidence type="ECO:0008006" key="3">
    <source>
        <dbReference type="Google" id="ProtNLM"/>
    </source>
</evidence>
<protein>
    <recommendedName>
        <fullName evidence="3">Fibronectin type-III domain-containing protein</fullName>
    </recommendedName>
</protein>
<organism evidence="1 2">
    <name type="scientific">Flavobacterium johnsoniae</name>
    <name type="common">Cytophaga johnsonae</name>
    <dbReference type="NCBI Taxonomy" id="986"/>
    <lineage>
        <taxon>Bacteria</taxon>
        <taxon>Pseudomonadati</taxon>
        <taxon>Bacteroidota</taxon>
        <taxon>Flavobacteriia</taxon>
        <taxon>Flavobacteriales</taxon>
        <taxon>Flavobacteriaceae</taxon>
        <taxon>Flavobacterium</taxon>
    </lineage>
</organism>
<dbReference type="AlphaFoldDB" id="A0A1M5V6C5"/>
<evidence type="ECO:0000313" key="2">
    <source>
        <dbReference type="Proteomes" id="UP000184112"/>
    </source>
</evidence>
<dbReference type="RefSeq" id="WP_139261721.1">
    <property type="nucleotide sequence ID" value="NZ_FQWH01000016.1"/>
</dbReference>
<reference evidence="1 2" key="1">
    <citation type="submission" date="2016-11" db="EMBL/GenBank/DDBJ databases">
        <authorList>
            <person name="Jaros S."/>
            <person name="Januszkiewicz K."/>
            <person name="Wedrychowicz H."/>
        </authorList>
    </citation>
    <scope>NUCLEOTIDE SEQUENCE [LARGE SCALE GENOMIC DNA]</scope>
    <source>
        <strain evidence="1 2">DSM 6792</strain>
    </source>
</reference>
<proteinExistence type="predicted"/>